<dbReference type="STRING" id="550540.Fbal_3356"/>
<feature type="transmembrane region" description="Helical" evidence="8">
    <location>
        <begin position="7"/>
        <end position="33"/>
    </location>
</feature>
<organism evidence="10 11">
    <name type="scientific">Ferrimonas balearica (strain DSM 9799 / CCM 4581 / KCTC 23876 / PAT)</name>
    <dbReference type="NCBI Taxonomy" id="550540"/>
    <lineage>
        <taxon>Bacteria</taxon>
        <taxon>Pseudomonadati</taxon>
        <taxon>Pseudomonadota</taxon>
        <taxon>Gammaproteobacteria</taxon>
        <taxon>Alteromonadales</taxon>
        <taxon>Ferrimonadaceae</taxon>
        <taxon>Ferrimonas</taxon>
    </lineage>
</organism>
<keyword evidence="2 7" id="KW-0997">Cell inner membrane</keyword>
<dbReference type="SMART" id="SM00271">
    <property type="entry name" value="DnaJ"/>
    <property type="match status" value="1"/>
</dbReference>
<dbReference type="Gene3D" id="1.10.287.110">
    <property type="entry name" value="DnaJ domain"/>
    <property type="match status" value="1"/>
</dbReference>
<evidence type="ECO:0000313" key="11">
    <source>
        <dbReference type="Proteomes" id="UP000006683"/>
    </source>
</evidence>
<reference evidence="10 11" key="1">
    <citation type="journal article" date="2010" name="Stand. Genomic Sci.">
        <title>Complete genome sequence of Ferrimonas balearica type strain (PAT).</title>
        <authorList>
            <person name="Nolan M."/>
            <person name="Sikorski J."/>
            <person name="Davenport K."/>
            <person name="Lucas S."/>
            <person name="Glavina Del Rio T."/>
            <person name="Tice H."/>
            <person name="Cheng J."/>
            <person name="Goodwin L."/>
            <person name="Pitluck S."/>
            <person name="Liolios K."/>
            <person name="Ivanova N."/>
            <person name="Mavromatis K."/>
            <person name="Ovchinnikova G."/>
            <person name="Pati A."/>
            <person name="Chen A."/>
            <person name="Palaniappan K."/>
            <person name="Land M."/>
            <person name="Hauser L."/>
            <person name="Chang Y."/>
            <person name="Jeffries C."/>
            <person name="Tapia R."/>
            <person name="Brettin T."/>
            <person name="Detter J."/>
            <person name="Han C."/>
            <person name="Yasawong M."/>
            <person name="Rohde M."/>
            <person name="Tindall B."/>
            <person name="Goker M."/>
            <person name="Woyke T."/>
            <person name="Bristow J."/>
            <person name="Eisen J."/>
            <person name="Markowitz V."/>
            <person name="Hugenholtz P."/>
            <person name="Kyrpides N."/>
            <person name="Klenk H."/>
            <person name="Lapidus A."/>
        </authorList>
    </citation>
    <scope>NUCLEOTIDE SEQUENCE [LARGE SCALE GENOMIC DNA]</scope>
    <source>
        <strain evidence="11">DSM 9799 / CCM 4581 / KCTC 23876 / PAT</strain>
    </source>
</reference>
<accession>E1SLK3</accession>
<dbReference type="InterPro" id="IPR029024">
    <property type="entry name" value="TerB-like"/>
</dbReference>
<proteinExistence type="inferred from homology"/>
<dbReference type="InterPro" id="IPR007791">
    <property type="entry name" value="DjlA_N"/>
</dbReference>
<comment type="subunit">
    <text evidence="7">Homodimer.</text>
</comment>
<dbReference type="EMBL" id="CP002209">
    <property type="protein sequence ID" value="ADN77554.1"/>
    <property type="molecule type" value="Genomic_DNA"/>
</dbReference>
<dbReference type="SUPFAM" id="SSF158682">
    <property type="entry name" value="TerB-like"/>
    <property type="match status" value="1"/>
</dbReference>
<dbReference type="Gene3D" id="1.10.3680.10">
    <property type="entry name" value="TerB-like"/>
    <property type="match status" value="1"/>
</dbReference>
<keyword evidence="11" id="KW-1185">Reference proteome</keyword>
<keyword evidence="4 7" id="KW-1133">Transmembrane helix</keyword>
<dbReference type="Pfam" id="PF05099">
    <property type="entry name" value="TerB"/>
    <property type="match status" value="1"/>
</dbReference>
<comment type="function">
    <text evidence="7">Regulatory DnaK co-chaperone. Direct interaction between DnaK and DjlA is needed for the induction of the wcaABCDE operon, involved in the synthesis of a colanic acid polysaccharide capsule, possibly through activation of the RcsB/RcsC phosphotransfer signaling pathway. The colanic acid capsule may help the bacterium survive conditions outside the host.</text>
</comment>
<dbReference type="RefSeq" id="WP_013346860.1">
    <property type="nucleotide sequence ID" value="NC_014541.1"/>
</dbReference>
<evidence type="ECO:0000256" key="1">
    <source>
        <dbReference type="ARBA" id="ARBA00022475"/>
    </source>
</evidence>
<dbReference type="AlphaFoldDB" id="E1SLK3"/>
<evidence type="ECO:0000256" key="7">
    <source>
        <dbReference type="HAMAP-Rule" id="MF_01153"/>
    </source>
</evidence>
<dbReference type="GO" id="GO:0005886">
    <property type="term" value="C:plasma membrane"/>
    <property type="evidence" value="ECO:0007669"/>
    <property type="project" value="UniProtKB-SubCell"/>
</dbReference>
<dbReference type="eggNOG" id="COG1076">
    <property type="taxonomic scope" value="Bacteria"/>
</dbReference>
<dbReference type="KEGG" id="fbl:Fbal_3356"/>
<dbReference type="PRINTS" id="PR00625">
    <property type="entry name" value="JDOMAIN"/>
</dbReference>
<feature type="topological domain" description="Periplasmic" evidence="7">
    <location>
        <begin position="1"/>
        <end position="6"/>
    </location>
</feature>
<keyword evidence="5 7" id="KW-0472">Membrane</keyword>
<dbReference type="InterPro" id="IPR036869">
    <property type="entry name" value="J_dom_sf"/>
</dbReference>
<dbReference type="OrthoDB" id="9782583at2"/>
<evidence type="ECO:0000259" key="9">
    <source>
        <dbReference type="PROSITE" id="PS50076"/>
    </source>
</evidence>
<dbReference type="CDD" id="cd07316">
    <property type="entry name" value="terB_like_DjlA"/>
    <property type="match status" value="1"/>
</dbReference>
<comment type="subcellular location">
    <subcellularLocation>
        <location evidence="7">Cell inner membrane</location>
        <topology evidence="7">Single-pass type III membrane protein</topology>
    </subcellularLocation>
</comment>
<evidence type="ECO:0000256" key="5">
    <source>
        <dbReference type="ARBA" id="ARBA00023136"/>
    </source>
</evidence>
<dbReference type="PANTHER" id="PTHR24074">
    <property type="entry name" value="CO-CHAPERONE PROTEIN DJLA"/>
    <property type="match status" value="1"/>
</dbReference>
<evidence type="ECO:0000256" key="4">
    <source>
        <dbReference type="ARBA" id="ARBA00022989"/>
    </source>
</evidence>
<dbReference type="PROSITE" id="PS50076">
    <property type="entry name" value="DNAJ_2"/>
    <property type="match status" value="1"/>
</dbReference>
<protein>
    <recommendedName>
        <fullName evidence="7">Co-chaperone protein DjlA</fullName>
    </recommendedName>
</protein>
<keyword evidence="6 7" id="KW-0143">Chaperone</keyword>
<sequence>MAFKGKLFGALIGFLFGRLFGALLGAYLGHVLWDRRQTRTNPFFHTTFSVMGHIAKSSGRVTEADIALATALMDRMRLQGRARQAAQAAYREGKAADFPLDAALARLKGALSWRRDLARVFLEIQIQAALADGDLNPRERQILARIASQLGFSAEELAQLVAMWQGQRGAQRQGFSNDDACRVLGVQPGDDLRTIKRAYRKLMAQHHPDKLASQGLPPEMAEVAQQKSRDIQAAWEVLRRAKEG</sequence>
<dbReference type="SUPFAM" id="SSF46565">
    <property type="entry name" value="Chaperone J-domain"/>
    <property type="match status" value="1"/>
</dbReference>
<evidence type="ECO:0000313" key="10">
    <source>
        <dbReference type="EMBL" id="ADN77554.1"/>
    </source>
</evidence>
<evidence type="ECO:0000256" key="3">
    <source>
        <dbReference type="ARBA" id="ARBA00022692"/>
    </source>
</evidence>
<comment type="domain">
    <text evidence="7">The transmembrane domain is a dimerization domain.</text>
</comment>
<gene>
    <name evidence="7" type="primary">djlA</name>
    <name evidence="10" type="ordered locus">Fbal_3356</name>
</gene>
<name>E1SLK3_FERBD</name>
<evidence type="ECO:0000256" key="6">
    <source>
        <dbReference type="ARBA" id="ARBA00023186"/>
    </source>
</evidence>
<keyword evidence="1 7" id="KW-1003">Cell membrane</keyword>
<dbReference type="NCBIfam" id="NF006948">
    <property type="entry name" value="PRK09430.1"/>
    <property type="match status" value="1"/>
</dbReference>
<dbReference type="HAMAP" id="MF_01153">
    <property type="entry name" value="DjlA"/>
    <property type="match status" value="1"/>
</dbReference>
<dbReference type="InterPro" id="IPR001623">
    <property type="entry name" value="DnaJ_domain"/>
</dbReference>
<dbReference type="CDD" id="cd06257">
    <property type="entry name" value="DnaJ"/>
    <property type="match status" value="1"/>
</dbReference>
<feature type="domain" description="J" evidence="9">
    <location>
        <begin position="179"/>
        <end position="243"/>
    </location>
</feature>
<dbReference type="GO" id="GO:0051087">
    <property type="term" value="F:protein-folding chaperone binding"/>
    <property type="evidence" value="ECO:0007669"/>
    <property type="project" value="InterPro"/>
</dbReference>
<dbReference type="GeneID" id="67183571"/>
<dbReference type="Pfam" id="PF00226">
    <property type="entry name" value="DnaJ"/>
    <property type="match status" value="1"/>
</dbReference>
<dbReference type="InterPro" id="IPR023749">
    <property type="entry name" value="DjlA"/>
</dbReference>
<keyword evidence="3 7" id="KW-0812">Transmembrane</keyword>
<feature type="topological domain" description="Cytoplasmic" evidence="7">
    <location>
        <begin position="31"/>
        <end position="244"/>
    </location>
</feature>
<dbReference type="Proteomes" id="UP000006683">
    <property type="component" value="Chromosome"/>
</dbReference>
<keyword evidence="10" id="KW-0346">Stress response</keyword>
<dbReference type="HOGENOM" id="CLU_066221_1_0_6"/>
<evidence type="ECO:0000256" key="8">
    <source>
        <dbReference type="SAM" id="Phobius"/>
    </source>
</evidence>
<dbReference type="InterPro" id="IPR050817">
    <property type="entry name" value="DjlA_DnaK_co-chaperone"/>
</dbReference>
<evidence type="ECO:0000256" key="2">
    <source>
        <dbReference type="ARBA" id="ARBA00022519"/>
    </source>
</evidence>